<feature type="domain" description="Carbohydrate-binding" evidence="2">
    <location>
        <begin position="55"/>
        <end position="206"/>
    </location>
</feature>
<dbReference type="InterPro" id="IPR045670">
    <property type="entry name" value="DUF5916"/>
</dbReference>
<dbReference type="AlphaFoldDB" id="A0A975DK80"/>
<dbReference type="GO" id="GO:0016052">
    <property type="term" value="P:carbohydrate catabolic process"/>
    <property type="evidence" value="ECO:0007669"/>
    <property type="project" value="InterPro"/>
</dbReference>
<accession>A0A975DK80</accession>
<dbReference type="Gene3D" id="2.60.40.1190">
    <property type="match status" value="1"/>
</dbReference>
<dbReference type="KEGG" id="pxi:J5O05_21120"/>
<evidence type="ECO:0000313" key="5">
    <source>
        <dbReference type="Proteomes" id="UP000664904"/>
    </source>
</evidence>
<evidence type="ECO:0000313" key="4">
    <source>
        <dbReference type="EMBL" id="QTH73278.1"/>
    </source>
</evidence>
<dbReference type="SUPFAM" id="SSF49344">
    <property type="entry name" value="CBD9-like"/>
    <property type="match status" value="1"/>
</dbReference>
<gene>
    <name evidence="4" type="ORF">J5O05_21120</name>
</gene>
<dbReference type="EMBL" id="CP072135">
    <property type="protein sequence ID" value="QTH73278.1"/>
    <property type="molecule type" value="Genomic_DNA"/>
</dbReference>
<dbReference type="GO" id="GO:0030246">
    <property type="term" value="F:carbohydrate binding"/>
    <property type="evidence" value="ECO:0007669"/>
    <property type="project" value="InterPro"/>
</dbReference>
<reference evidence="4" key="1">
    <citation type="submission" date="2021-03" db="EMBL/GenBank/DDBJ databases">
        <title>Complete Genome of Pseudoalteromonas xiamenensis STKMTI.2, a new potential marine bacterium producing anti-Vibrio compounds.</title>
        <authorList>
            <person name="Handayani D.P."/>
            <person name="Isnansetyo A."/>
            <person name="Istiqomah I."/>
            <person name="Jumina J."/>
        </authorList>
    </citation>
    <scope>NUCLEOTIDE SEQUENCE</scope>
    <source>
        <strain evidence="4">STKMTI.2</strain>
        <plasmid evidence="4">unnamed5</plasmid>
    </source>
</reference>
<dbReference type="CDD" id="cd09618">
    <property type="entry name" value="CBM9_like_2"/>
    <property type="match status" value="1"/>
</dbReference>
<evidence type="ECO:0000256" key="1">
    <source>
        <dbReference type="SAM" id="SignalP"/>
    </source>
</evidence>
<dbReference type="PROSITE" id="PS51257">
    <property type="entry name" value="PROKAR_LIPOPROTEIN"/>
    <property type="match status" value="1"/>
</dbReference>
<name>A0A975DK80_9GAMM</name>
<protein>
    <submittedName>
        <fullName evidence="4">Carbohydrate binding family 9 domain-containing protein</fullName>
    </submittedName>
</protein>
<keyword evidence="5" id="KW-1185">Reference proteome</keyword>
<feature type="domain" description="DUF5916" evidence="3">
    <location>
        <begin position="262"/>
        <end position="348"/>
    </location>
</feature>
<feature type="chain" id="PRO_5037633590" evidence="1">
    <location>
        <begin position="20"/>
        <end position="731"/>
    </location>
</feature>
<geneLocation type="plasmid" evidence="4 5">
    <name>unnamed5</name>
</geneLocation>
<dbReference type="Pfam" id="PF19313">
    <property type="entry name" value="DUF5916"/>
    <property type="match status" value="1"/>
</dbReference>
<proteinExistence type="predicted"/>
<keyword evidence="4" id="KW-0614">Plasmid</keyword>
<dbReference type="Pfam" id="PF06452">
    <property type="entry name" value="CBM9_1"/>
    <property type="match status" value="1"/>
</dbReference>
<organism evidence="4 5">
    <name type="scientific">Pseudoalteromonas xiamenensis</name>
    <dbReference type="NCBI Taxonomy" id="882626"/>
    <lineage>
        <taxon>Bacteria</taxon>
        <taxon>Pseudomonadati</taxon>
        <taxon>Pseudomonadota</taxon>
        <taxon>Gammaproteobacteria</taxon>
        <taxon>Alteromonadales</taxon>
        <taxon>Pseudoalteromonadaceae</taxon>
        <taxon>Pseudoalteromonas</taxon>
    </lineage>
</organism>
<dbReference type="GO" id="GO:0004553">
    <property type="term" value="F:hydrolase activity, hydrolyzing O-glycosyl compounds"/>
    <property type="evidence" value="ECO:0007669"/>
    <property type="project" value="InterPro"/>
</dbReference>
<evidence type="ECO:0000259" key="2">
    <source>
        <dbReference type="Pfam" id="PF06452"/>
    </source>
</evidence>
<keyword evidence="1" id="KW-0732">Signal</keyword>
<feature type="signal peptide" evidence="1">
    <location>
        <begin position="1"/>
        <end position="19"/>
    </location>
</feature>
<dbReference type="InterPro" id="IPR010502">
    <property type="entry name" value="Carb-bd_dom_fam9"/>
</dbReference>
<sequence>MKKQLSLLSIAILSSCSLAAESVQLENEIKDTSSTGYAFSRANLNLKKTRVAPVIDGQFSANEWQDAVQITDFVVFRPSLGDKPIYPVTAYLSYDENFLYVAAEIHQPRNTITDRVLTQGSDLWNEDYFGITLDTNYDKRDAYLFHVSPSGVKEDGLVDGTDYIGQWSTLWYAKTAVFDDGWRVEMAIPMQSISFEKNIETWGIQLRHKLSSPYQQVYWNLNDGEANGWTAGQVAPISGLQGLEQGIGVELRPGLAYKSNDVESEWIPSLDAFYKITPSLTGVVTVNTDFSGTEVDEVDMNMSRFAQYFDEKRDFFLQDSQVFNFGGINDGYPNAMAFYSRRIGQGKTDGILDINWGTKLTGQIGDTRVGVLSVNQQRDGDKDETTQLSVARVSQQVADHHQVGLITTQGSADNRENAGLWGVDYRYESSIFNEQRIEGYGWYQKTEKQHEDEDTKAYGVQLYLPNDAVYFRAKYRYVGDNFDPALGFVNRKGVQYYEFVNHLRYRPANGWLADHINYFQTNVFYWQTDDTNNDRLSQEYRLRPFQVEFKDSSLFYIQHETRKENLKTPFKMGRNITFMDDEFRFSRWYAYYRSDSSKPIYGNVRVSRGEFYDSDMKHLEFTLNYKPNKHLSFELSRQNYYYQRESQRENMFGTRFKMDVAFDSDWSWNTLLQHNTQSDTLSVFTRLRYQSKPDELYQLTLSQGYDMEDGWHERVKTADETALKLNYIFRW</sequence>
<evidence type="ECO:0000259" key="3">
    <source>
        <dbReference type="Pfam" id="PF19313"/>
    </source>
</evidence>
<dbReference type="Proteomes" id="UP000664904">
    <property type="component" value="Plasmid unnamed5"/>
</dbReference>
<dbReference type="RefSeq" id="WP_208844897.1">
    <property type="nucleotide sequence ID" value="NZ_CP072135.1"/>
</dbReference>